<dbReference type="PIRSF" id="PIRSF012526">
    <property type="entry name" value="CYTH_UCP012526"/>
    <property type="match status" value="1"/>
</dbReference>
<dbReference type="Pfam" id="PF01928">
    <property type="entry name" value="CYTH"/>
    <property type="match status" value="1"/>
</dbReference>
<dbReference type="OrthoDB" id="384378at2"/>
<dbReference type="InterPro" id="IPR009195">
    <property type="entry name" value="Uncharacterised_YjbK"/>
</dbReference>
<proteinExistence type="predicted"/>
<dbReference type="CDD" id="cd07762">
    <property type="entry name" value="CYTH-like_Pase_1"/>
    <property type="match status" value="1"/>
</dbReference>
<gene>
    <name evidence="2" type="ORF">B4102_0912</name>
</gene>
<name>A0A150KMN3_9BACI</name>
<dbReference type="Gene3D" id="2.40.320.10">
    <property type="entry name" value="Hypothetical Protein Pfu-838710-001"/>
    <property type="match status" value="1"/>
</dbReference>
<evidence type="ECO:0000259" key="1">
    <source>
        <dbReference type="PROSITE" id="PS51707"/>
    </source>
</evidence>
<accession>A0A150KMN3</accession>
<dbReference type="SMART" id="SM01118">
    <property type="entry name" value="CYTH"/>
    <property type="match status" value="1"/>
</dbReference>
<dbReference type="PATRIC" id="fig|46224.3.peg.4321"/>
<reference evidence="2 3" key="1">
    <citation type="submission" date="2016-01" db="EMBL/GenBank/DDBJ databases">
        <title>Genome Sequences of Twelve Sporeforming Bacillus Species Isolated from Foods.</title>
        <authorList>
            <person name="Berendsen E.M."/>
            <person name="Wells-Bennik M.H."/>
            <person name="Krawcyk A.O."/>
            <person name="De Jong A."/>
            <person name="Holsappel S."/>
            <person name="Eijlander R.T."/>
            <person name="Kuipers O.P."/>
        </authorList>
    </citation>
    <scope>NUCLEOTIDE SEQUENCE [LARGE SCALE GENOMIC DNA]</scope>
    <source>
        <strain evidence="2 3">B4102</strain>
    </source>
</reference>
<dbReference type="STRING" id="46224.B4102_0912"/>
<dbReference type="PROSITE" id="PS51707">
    <property type="entry name" value="CYTH"/>
    <property type="match status" value="1"/>
</dbReference>
<dbReference type="SUPFAM" id="SSF55154">
    <property type="entry name" value="CYTH-like phosphatases"/>
    <property type="match status" value="1"/>
</dbReference>
<dbReference type="EMBL" id="LQYN01000086">
    <property type="protein sequence ID" value="KYC97257.1"/>
    <property type="molecule type" value="Genomic_DNA"/>
</dbReference>
<keyword evidence="3" id="KW-1185">Reference proteome</keyword>
<dbReference type="AlphaFoldDB" id="A0A150KMN3"/>
<dbReference type="InterPro" id="IPR033469">
    <property type="entry name" value="CYTH-like_dom_sf"/>
</dbReference>
<feature type="domain" description="CYTH" evidence="1">
    <location>
        <begin position="4"/>
        <end position="192"/>
    </location>
</feature>
<evidence type="ECO:0000313" key="3">
    <source>
        <dbReference type="Proteomes" id="UP000075666"/>
    </source>
</evidence>
<protein>
    <recommendedName>
        <fullName evidence="1">CYTH domain-containing protein</fullName>
    </recommendedName>
</protein>
<sequence length="197" mass="23227">MGSVIEIELKNIVTKDEFIRIKNEFSIKDNDFTKQINHYFDSPTFKLKQIGCALRIRKKKNQFELTLKQPAEIGLLETNEIINEQQANQMITYGELPEGEVKNELLQTNFPLHSIRYFGSLTTNRAEINYLDGLLVFDCSSYLNKNDYEIEYEVNDRIIGEKNFQELMNRLNIPIRETENKIVRFYKAKEQCLSEEK</sequence>
<dbReference type="Proteomes" id="UP000075666">
    <property type="component" value="Unassembled WGS sequence"/>
</dbReference>
<evidence type="ECO:0000313" key="2">
    <source>
        <dbReference type="EMBL" id="KYC97257.1"/>
    </source>
</evidence>
<organism evidence="2 3">
    <name type="scientific">Heyndrickxia sporothermodurans</name>
    <dbReference type="NCBI Taxonomy" id="46224"/>
    <lineage>
        <taxon>Bacteria</taxon>
        <taxon>Bacillati</taxon>
        <taxon>Bacillota</taxon>
        <taxon>Bacilli</taxon>
        <taxon>Bacillales</taxon>
        <taxon>Bacillaceae</taxon>
        <taxon>Heyndrickxia</taxon>
    </lineage>
</organism>
<dbReference type="InterPro" id="IPR023577">
    <property type="entry name" value="CYTH_domain"/>
</dbReference>
<comment type="caution">
    <text evidence="2">The sequence shown here is derived from an EMBL/GenBank/DDBJ whole genome shotgun (WGS) entry which is preliminary data.</text>
</comment>
<dbReference type="RefSeq" id="WP_066234186.1">
    <property type="nucleotide sequence ID" value="NZ_JBCMXV010000007.1"/>
</dbReference>